<keyword evidence="2" id="KW-1185">Reference proteome</keyword>
<gene>
    <name evidence="1" type="ORF">B0I32_103249</name>
</gene>
<dbReference type="AlphaFoldDB" id="A0A2T0N6X3"/>
<sequence>MSFVDVHVQAIEECRQEAYKVRNMLDFEDAFTDGKSKAPKGATSAEIFGKLEGASALAKKIDDVWGSVKDEYGWGRNRMQGVEEALGQVAANFRGAAGASGA</sequence>
<comment type="caution">
    <text evidence="1">The sequence shown here is derived from an EMBL/GenBank/DDBJ whole genome shotgun (WGS) entry which is preliminary data.</text>
</comment>
<dbReference type="Proteomes" id="UP000238312">
    <property type="component" value="Unassembled WGS sequence"/>
</dbReference>
<dbReference type="EMBL" id="PVNG01000003">
    <property type="protein sequence ID" value="PRX68288.1"/>
    <property type="molecule type" value="Genomic_DNA"/>
</dbReference>
<evidence type="ECO:0000313" key="1">
    <source>
        <dbReference type="EMBL" id="PRX68288.1"/>
    </source>
</evidence>
<evidence type="ECO:0000313" key="2">
    <source>
        <dbReference type="Proteomes" id="UP000238312"/>
    </source>
</evidence>
<dbReference type="OrthoDB" id="3534787at2"/>
<name>A0A2T0N6X3_9ACTN</name>
<evidence type="ECO:0008006" key="3">
    <source>
        <dbReference type="Google" id="ProtNLM"/>
    </source>
</evidence>
<protein>
    <recommendedName>
        <fullName evidence="3">Excreted virulence factor EspC (Type VII ESX diderm)</fullName>
    </recommendedName>
</protein>
<proteinExistence type="predicted"/>
<organism evidence="1 2">
    <name type="scientific">Nonomuraea fuscirosea</name>
    <dbReference type="NCBI Taxonomy" id="1291556"/>
    <lineage>
        <taxon>Bacteria</taxon>
        <taxon>Bacillati</taxon>
        <taxon>Actinomycetota</taxon>
        <taxon>Actinomycetes</taxon>
        <taxon>Streptosporangiales</taxon>
        <taxon>Streptosporangiaceae</taxon>
        <taxon>Nonomuraea</taxon>
    </lineage>
</organism>
<accession>A0A2T0N6X3</accession>
<reference evidence="1 2" key="1">
    <citation type="submission" date="2018-03" db="EMBL/GenBank/DDBJ databases">
        <title>Genomic Encyclopedia of Type Strains, Phase III (KMG-III): the genomes of soil and plant-associated and newly described type strains.</title>
        <authorList>
            <person name="Whitman W."/>
        </authorList>
    </citation>
    <scope>NUCLEOTIDE SEQUENCE [LARGE SCALE GENOMIC DNA]</scope>
    <source>
        <strain evidence="1 2">CGMCC 4.7104</strain>
    </source>
</reference>
<dbReference type="RefSeq" id="WP_146178083.1">
    <property type="nucleotide sequence ID" value="NZ_CP109074.1"/>
</dbReference>